<accession>A0A1I7WB09</accession>
<keyword evidence="1" id="KW-1185">Reference proteome</keyword>
<evidence type="ECO:0000313" key="1">
    <source>
        <dbReference type="Proteomes" id="UP000095283"/>
    </source>
</evidence>
<reference evidence="2" key="1">
    <citation type="submission" date="2016-11" db="UniProtKB">
        <authorList>
            <consortium name="WormBaseParasite"/>
        </authorList>
    </citation>
    <scope>IDENTIFICATION</scope>
</reference>
<protein>
    <submittedName>
        <fullName evidence="2">Uncharacterized protein</fullName>
    </submittedName>
</protein>
<organism evidence="1 2">
    <name type="scientific">Heterorhabditis bacteriophora</name>
    <name type="common">Entomopathogenic nematode worm</name>
    <dbReference type="NCBI Taxonomy" id="37862"/>
    <lineage>
        <taxon>Eukaryota</taxon>
        <taxon>Metazoa</taxon>
        <taxon>Ecdysozoa</taxon>
        <taxon>Nematoda</taxon>
        <taxon>Chromadorea</taxon>
        <taxon>Rhabditida</taxon>
        <taxon>Rhabditina</taxon>
        <taxon>Rhabditomorpha</taxon>
        <taxon>Strongyloidea</taxon>
        <taxon>Heterorhabditidae</taxon>
        <taxon>Heterorhabditis</taxon>
    </lineage>
</organism>
<proteinExistence type="predicted"/>
<dbReference type="Proteomes" id="UP000095283">
    <property type="component" value="Unplaced"/>
</dbReference>
<dbReference type="WBParaSite" id="Hba_01883">
    <property type="protein sequence ID" value="Hba_01883"/>
    <property type="gene ID" value="Hba_01883"/>
</dbReference>
<evidence type="ECO:0000313" key="2">
    <source>
        <dbReference type="WBParaSite" id="Hba_01883"/>
    </source>
</evidence>
<dbReference type="AlphaFoldDB" id="A0A1I7WB09"/>
<sequence length="81" mass="9120">MSSQEIGDNIPRTPNFSCNLRSVQSSIRKHICNTAKTCIMTSLKNNKNRNLLDRGALIQSEIEKESLKRSLPPAFTHYVSS</sequence>
<name>A0A1I7WB09_HETBA</name>